<gene>
    <name evidence="11" type="ORF">A3K86_15210</name>
</gene>
<feature type="domain" description="Endonuclease/exonuclease/phosphatase" evidence="10">
    <location>
        <begin position="53"/>
        <end position="349"/>
    </location>
</feature>
<comment type="cofactor">
    <cofactor evidence="2">
        <name>Mg(2+)</name>
        <dbReference type="ChEBI" id="CHEBI:18420"/>
    </cofactor>
</comment>
<keyword evidence="4" id="KW-0479">Metal-binding</keyword>
<dbReference type="GO" id="GO:0004518">
    <property type="term" value="F:nuclease activity"/>
    <property type="evidence" value="ECO:0007669"/>
    <property type="project" value="UniProtKB-KW"/>
</dbReference>
<dbReference type="RefSeq" id="WP_068332883.1">
    <property type="nucleotide sequence ID" value="NZ_LVHF01000029.1"/>
</dbReference>
<comment type="cofactor">
    <cofactor evidence="1">
        <name>Mn(2+)</name>
        <dbReference type="ChEBI" id="CHEBI:29035"/>
    </cofactor>
</comment>
<evidence type="ECO:0000256" key="1">
    <source>
        <dbReference type="ARBA" id="ARBA00001936"/>
    </source>
</evidence>
<evidence type="ECO:0000256" key="6">
    <source>
        <dbReference type="ARBA" id="ARBA00022801"/>
    </source>
</evidence>
<dbReference type="OrthoDB" id="395856at2"/>
<dbReference type="GO" id="GO:0006281">
    <property type="term" value="P:DNA repair"/>
    <property type="evidence" value="ECO:0007669"/>
    <property type="project" value="UniProtKB-KW"/>
</dbReference>
<proteinExistence type="predicted"/>
<evidence type="ECO:0000256" key="5">
    <source>
        <dbReference type="ARBA" id="ARBA00022763"/>
    </source>
</evidence>
<keyword evidence="8" id="KW-0234">DNA repair</keyword>
<dbReference type="PANTHER" id="PTHR15822">
    <property type="entry name" value="TRAF AND TNF RECEPTOR-ASSOCIATED PROTEIN"/>
    <property type="match status" value="1"/>
</dbReference>
<dbReference type="STRING" id="858640.A3K86_15210"/>
<comment type="caution">
    <text evidence="11">The sequence shown here is derived from an EMBL/GenBank/DDBJ whole genome shotgun (WGS) entry which is preliminary data.</text>
</comment>
<keyword evidence="12" id="KW-1185">Reference proteome</keyword>
<keyword evidence="3" id="KW-0540">Nuclease</keyword>
<dbReference type="InterPro" id="IPR005135">
    <property type="entry name" value="Endo/exonuclease/phosphatase"/>
</dbReference>
<keyword evidence="9" id="KW-0472">Membrane</keyword>
<keyword evidence="9" id="KW-0812">Transmembrane</keyword>
<sequence length="360" mass="41172">MNSPLKLIFITAIITCFITASTVYSWLAPEDDASSLQANINSQQTLDRPLTLMSWNMEWLTLNEFKYAPSRQEQDFAALRQIFESINPDILAFQEVDSITALEKVVSGDHYDFYFSERQQQSHEIFEDVNQFTGFAVRKGITVTDIEDLAGLNVSRYSSHKRGKLRYGSVIAIQANPDAPSVTLMSVHLKSGCHTPNKHHKASGSCQLLKQQLAELGDWLQNNKQQSHQQKSQQQNWVIMGDFNHILTSQNDWLTQTLNQALSQTLNQTSNHPGTRLISLWHHDENKHTKDTCVVKAHSKHGKRLRPYPDLIDHILVSQALLDQQPSPPTTYQYIYTQEQLDKYQLSDHCPLISQLYLPQ</sequence>
<protein>
    <recommendedName>
        <fullName evidence="10">Endonuclease/exonuclease/phosphatase domain-containing protein</fullName>
    </recommendedName>
</protein>
<keyword evidence="9" id="KW-1133">Transmembrane helix</keyword>
<accession>A0A178K8D9</accession>
<keyword evidence="6" id="KW-0378">Hydrolase</keyword>
<evidence type="ECO:0000313" key="11">
    <source>
        <dbReference type="EMBL" id="OAN13014.1"/>
    </source>
</evidence>
<keyword evidence="5" id="KW-0227">DNA damage</keyword>
<evidence type="ECO:0000256" key="9">
    <source>
        <dbReference type="SAM" id="Phobius"/>
    </source>
</evidence>
<dbReference type="EMBL" id="LVHF01000029">
    <property type="protein sequence ID" value="OAN13014.1"/>
    <property type="molecule type" value="Genomic_DNA"/>
</dbReference>
<dbReference type="SUPFAM" id="SSF56219">
    <property type="entry name" value="DNase I-like"/>
    <property type="match status" value="1"/>
</dbReference>
<evidence type="ECO:0000256" key="8">
    <source>
        <dbReference type="ARBA" id="ARBA00023204"/>
    </source>
</evidence>
<dbReference type="Pfam" id="PF03372">
    <property type="entry name" value="Exo_endo_phos"/>
    <property type="match status" value="1"/>
</dbReference>
<organism evidence="11 12">
    <name type="scientific">Photobacterium jeanii</name>
    <dbReference type="NCBI Taxonomy" id="858640"/>
    <lineage>
        <taxon>Bacteria</taxon>
        <taxon>Pseudomonadati</taxon>
        <taxon>Pseudomonadota</taxon>
        <taxon>Gammaproteobacteria</taxon>
        <taxon>Vibrionales</taxon>
        <taxon>Vibrionaceae</taxon>
        <taxon>Photobacterium</taxon>
    </lineage>
</organism>
<dbReference type="PANTHER" id="PTHR15822:SF4">
    <property type="entry name" value="TYROSYL-DNA PHOSPHODIESTERASE 2"/>
    <property type="match status" value="1"/>
</dbReference>
<dbReference type="InterPro" id="IPR051547">
    <property type="entry name" value="TDP2-like"/>
</dbReference>
<feature type="transmembrane region" description="Helical" evidence="9">
    <location>
        <begin position="7"/>
        <end position="27"/>
    </location>
</feature>
<reference evidence="11 12" key="1">
    <citation type="submission" date="2016-03" db="EMBL/GenBank/DDBJ databases">
        <title>Photobacterium proteolyticum sp. nov. a protease producing bacterium isolated from ocean sediments of Laizhou Bay.</title>
        <authorList>
            <person name="Li Y."/>
        </authorList>
    </citation>
    <scope>NUCLEOTIDE SEQUENCE [LARGE SCALE GENOMIC DNA]</scope>
    <source>
        <strain evidence="11 12">R-40508</strain>
    </source>
</reference>
<dbReference type="InterPro" id="IPR036691">
    <property type="entry name" value="Endo/exonu/phosph_ase_sf"/>
</dbReference>
<keyword evidence="7" id="KW-0460">Magnesium</keyword>
<evidence type="ECO:0000256" key="4">
    <source>
        <dbReference type="ARBA" id="ARBA00022723"/>
    </source>
</evidence>
<evidence type="ECO:0000256" key="2">
    <source>
        <dbReference type="ARBA" id="ARBA00001946"/>
    </source>
</evidence>
<evidence type="ECO:0000313" key="12">
    <source>
        <dbReference type="Proteomes" id="UP000078503"/>
    </source>
</evidence>
<name>A0A178K8D9_9GAMM</name>
<evidence type="ECO:0000256" key="3">
    <source>
        <dbReference type="ARBA" id="ARBA00022722"/>
    </source>
</evidence>
<dbReference type="Gene3D" id="3.60.10.10">
    <property type="entry name" value="Endonuclease/exonuclease/phosphatase"/>
    <property type="match status" value="1"/>
</dbReference>
<dbReference type="Proteomes" id="UP000078503">
    <property type="component" value="Unassembled WGS sequence"/>
</dbReference>
<dbReference type="GO" id="GO:0016787">
    <property type="term" value="F:hydrolase activity"/>
    <property type="evidence" value="ECO:0007669"/>
    <property type="project" value="UniProtKB-KW"/>
</dbReference>
<dbReference type="GO" id="GO:0046872">
    <property type="term" value="F:metal ion binding"/>
    <property type="evidence" value="ECO:0007669"/>
    <property type="project" value="UniProtKB-KW"/>
</dbReference>
<dbReference type="AlphaFoldDB" id="A0A178K8D9"/>
<evidence type="ECO:0000259" key="10">
    <source>
        <dbReference type="Pfam" id="PF03372"/>
    </source>
</evidence>
<evidence type="ECO:0000256" key="7">
    <source>
        <dbReference type="ARBA" id="ARBA00022842"/>
    </source>
</evidence>